<organism evidence="9 10">
    <name type="scientific">Acidaminobacter hydrogenoformans DSM 2784</name>
    <dbReference type="NCBI Taxonomy" id="1120920"/>
    <lineage>
        <taxon>Bacteria</taxon>
        <taxon>Bacillati</taxon>
        <taxon>Bacillota</taxon>
        <taxon>Clostridia</taxon>
        <taxon>Peptostreptococcales</taxon>
        <taxon>Acidaminobacteraceae</taxon>
        <taxon>Acidaminobacter</taxon>
    </lineage>
</organism>
<keyword evidence="4 7" id="KW-0812">Transmembrane</keyword>
<feature type="transmembrane region" description="Helical" evidence="7">
    <location>
        <begin position="265"/>
        <end position="283"/>
    </location>
</feature>
<dbReference type="RefSeq" id="WP_092590111.1">
    <property type="nucleotide sequence ID" value="NZ_FMWL01000005.1"/>
</dbReference>
<feature type="transmembrane region" description="Helical" evidence="7">
    <location>
        <begin position="46"/>
        <end position="66"/>
    </location>
</feature>
<keyword evidence="2" id="KW-0813">Transport</keyword>
<dbReference type="InterPro" id="IPR020846">
    <property type="entry name" value="MFS_dom"/>
</dbReference>
<feature type="transmembrane region" description="Helical" evidence="7">
    <location>
        <begin position="78"/>
        <end position="96"/>
    </location>
</feature>
<feature type="transmembrane region" description="Helical" evidence="7">
    <location>
        <begin position="182"/>
        <end position="201"/>
    </location>
</feature>
<dbReference type="InterPro" id="IPR052425">
    <property type="entry name" value="Uncharacterized_MFS-type"/>
</dbReference>
<feature type="transmembrane region" description="Helical" evidence="7">
    <location>
        <begin position="228"/>
        <end position="253"/>
    </location>
</feature>
<dbReference type="SUPFAM" id="SSF103473">
    <property type="entry name" value="MFS general substrate transporter"/>
    <property type="match status" value="1"/>
</dbReference>
<proteinExistence type="predicted"/>
<evidence type="ECO:0000313" key="9">
    <source>
        <dbReference type="EMBL" id="SCZ78588.1"/>
    </source>
</evidence>
<name>A0A1G5RXK4_9FIRM</name>
<evidence type="ECO:0000256" key="1">
    <source>
        <dbReference type="ARBA" id="ARBA00004651"/>
    </source>
</evidence>
<dbReference type="OrthoDB" id="9803985at2"/>
<reference evidence="9 10" key="1">
    <citation type="submission" date="2016-10" db="EMBL/GenBank/DDBJ databases">
        <authorList>
            <person name="de Groot N.N."/>
        </authorList>
    </citation>
    <scope>NUCLEOTIDE SEQUENCE [LARGE SCALE GENOMIC DNA]</scope>
    <source>
        <strain evidence="9 10">DSM 2784</strain>
    </source>
</reference>
<evidence type="ECO:0000313" key="10">
    <source>
        <dbReference type="Proteomes" id="UP000199208"/>
    </source>
</evidence>
<evidence type="ECO:0000256" key="5">
    <source>
        <dbReference type="ARBA" id="ARBA00022989"/>
    </source>
</evidence>
<dbReference type="EMBL" id="FMWL01000005">
    <property type="protein sequence ID" value="SCZ78588.1"/>
    <property type="molecule type" value="Genomic_DNA"/>
</dbReference>
<feature type="transmembrane region" description="Helical" evidence="7">
    <location>
        <begin position="321"/>
        <end position="339"/>
    </location>
</feature>
<evidence type="ECO:0000256" key="4">
    <source>
        <dbReference type="ARBA" id="ARBA00022692"/>
    </source>
</evidence>
<dbReference type="Proteomes" id="UP000199208">
    <property type="component" value="Unassembled WGS sequence"/>
</dbReference>
<dbReference type="PANTHER" id="PTHR42688:SF1">
    <property type="entry name" value="BLR5212 PROTEIN"/>
    <property type="match status" value="1"/>
</dbReference>
<dbReference type="STRING" id="1120920.SAMN03080599_01322"/>
<dbReference type="InterPro" id="IPR011701">
    <property type="entry name" value="MFS"/>
</dbReference>
<feature type="domain" description="Major facilitator superfamily (MFS) profile" evidence="8">
    <location>
        <begin position="228"/>
        <end position="414"/>
    </location>
</feature>
<evidence type="ECO:0000256" key="2">
    <source>
        <dbReference type="ARBA" id="ARBA00022448"/>
    </source>
</evidence>
<dbReference type="GO" id="GO:0005886">
    <property type="term" value="C:plasma membrane"/>
    <property type="evidence" value="ECO:0007669"/>
    <property type="project" value="UniProtKB-SubCell"/>
</dbReference>
<keyword evidence="10" id="KW-1185">Reference proteome</keyword>
<protein>
    <submittedName>
        <fullName evidence="9">Na+/melibiose symporter</fullName>
    </submittedName>
</protein>
<evidence type="ECO:0000256" key="3">
    <source>
        <dbReference type="ARBA" id="ARBA00022475"/>
    </source>
</evidence>
<evidence type="ECO:0000259" key="8">
    <source>
        <dbReference type="PROSITE" id="PS50850"/>
    </source>
</evidence>
<accession>A0A1G5RXK4</accession>
<dbReference type="PANTHER" id="PTHR42688">
    <property type="entry name" value="CONSERVED PROTEIN"/>
    <property type="match status" value="1"/>
</dbReference>
<dbReference type="CDD" id="cd17370">
    <property type="entry name" value="MFS_MJ1317_like"/>
    <property type="match status" value="1"/>
</dbReference>
<dbReference type="AlphaFoldDB" id="A0A1G5RXK4"/>
<feature type="transmembrane region" description="Helical" evidence="7">
    <location>
        <begin position="295"/>
        <end position="315"/>
    </location>
</feature>
<gene>
    <name evidence="9" type="ORF">SAMN03080599_01322</name>
</gene>
<feature type="transmembrane region" description="Helical" evidence="7">
    <location>
        <begin position="388"/>
        <end position="408"/>
    </location>
</feature>
<sequence>MDKLKRTSPAMKVILLFGIISLLGDLVYEGARSANSQYFTLIGVSAAQIGLVFGLGEFLGYMLRLFAGIFSDKTGRHWAFMFAGYGMLLSVPLLGLTQNWNAIVVLVLMERIGKALRNPAKDTVLSGVASGAGARKNASVGIGLAFGIQEALDQLGAFGGPLIFTMVFFLVGDSPAPNDYQLGYRLLAIPFVLLLLFLSFARREVERAQLLPEPSQTRQPNGQPLQPVFWVYTAFTFFATIGLVNFSVVGYHLKSQGLFADGHITLLYAAAMAVDALTALISGREYDRLKRRRGAKSGGLMLLGVIPIATLALPWLTLSHVHWQIILGMLIFGGILGLHETIMRSAIADMTPYNKRGTGYGIFNAGYGLALLGGAALMGWFYDLGRTDWIVTLAITAELVAMVVFFKLKAIAGR</sequence>
<keyword evidence="5 7" id="KW-1133">Transmembrane helix</keyword>
<dbReference type="InterPro" id="IPR036259">
    <property type="entry name" value="MFS_trans_sf"/>
</dbReference>
<dbReference type="GO" id="GO:0022857">
    <property type="term" value="F:transmembrane transporter activity"/>
    <property type="evidence" value="ECO:0007669"/>
    <property type="project" value="InterPro"/>
</dbReference>
<feature type="transmembrane region" description="Helical" evidence="7">
    <location>
        <begin position="360"/>
        <end position="382"/>
    </location>
</feature>
<keyword evidence="6 7" id="KW-0472">Membrane</keyword>
<comment type="subcellular location">
    <subcellularLocation>
        <location evidence="1">Cell membrane</location>
        <topology evidence="1">Multi-pass membrane protein</topology>
    </subcellularLocation>
</comment>
<dbReference type="Gene3D" id="1.20.1250.20">
    <property type="entry name" value="MFS general substrate transporter like domains"/>
    <property type="match status" value="1"/>
</dbReference>
<evidence type="ECO:0000256" key="7">
    <source>
        <dbReference type="SAM" id="Phobius"/>
    </source>
</evidence>
<keyword evidence="3" id="KW-1003">Cell membrane</keyword>
<dbReference type="PROSITE" id="PS50850">
    <property type="entry name" value="MFS"/>
    <property type="match status" value="1"/>
</dbReference>
<evidence type="ECO:0000256" key="6">
    <source>
        <dbReference type="ARBA" id="ARBA00023136"/>
    </source>
</evidence>
<dbReference type="Pfam" id="PF07690">
    <property type="entry name" value="MFS_1"/>
    <property type="match status" value="1"/>
</dbReference>